<accession>A0ABU8S3Q6</accession>
<comment type="caution">
    <text evidence="1">The sequence shown here is derived from an EMBL/GenBank/DDBJ whole genome shotgun (WGS) entry which is preliminary data.</text>
</comment>
<proteinExistence type="predicted"/>
<dbReference type="Proteomes" id="UP001379235">
    <property type="component" value="Unassembled WGS sequence"/>
</dbReference>
<dbReference type="EMBL" id="JBBHJY010000001">
    <property type="protein sequence ID" value="MEJ6008582.1"/>
    <property type="molecule type" value="Genomic_DNA"/>
</dbReference>
<dbReference type="RefSeq" id="WP_339964163.1">
    <property type="nucleotide sequence ID" value="NZ_JBBHJY010000001.1"/>
</dbReference>
<gene>
    <name evidence="1" type="ORF">WG900_01465</name>
</gene>
<evidence type="ECO:0000313" key="1">
    <source>
        <dbReference type="EMBL" id="MEJ6008582.1"/>
    </source>
</evidence>
<evidence type="ECO:0000313" key="2">
    <source>
        <dbReference type="Proteomes" id="UP001379235"/>
    </source>
</evidence>
<keyword evidence="2" id="KW-1185">Reference proteome</keyword>
<organism evidence="1 2">
    <name type="scientific">Novosphingobium aquae</name>
    <dbReference type="NCBI Taxonomy" id="3133435"/>
    <lineage>
        <taxon>Bacteria</taxon>
        <taxon>Pseudomonadati</taxon>
        <taxon>Pseudomonadota</taxon>
        <taxon>Alphaproteobacteria</taxon>
        <taxon>Sphingomonadales</taxon>
        <taxon>Sphingomonadaceae</taxon>
        <taxon>Novosphingobium</taxon>
    </lineage>
</organism>
<reference evidence="1 2" key="1">
    <citation type="submission" date="2024-03" db="EMBL/GenBank/DDBJ databases">
        <authorList>
            <person name="Jo J.-H."/>
        </authorList>
    </citation>
    <scope>NUCLEOTIDE SEQUENCE [LARGE SCALE GENOMIC DNA]</scope>
    <source>
        <strain evidence="1 2">AS3R-12</strain>
    </source>
</reference>
<protein>
    <submittedName>
        <fullName evidence="1">Uncharacterized protein</fullName>
    </submittedName>
</protein>
<sequence length="123" mass="13326">MQIDSHATRAMQETARGKRTRGPWARLLDSLIGLAGGHAELLSHAERPWTSATFSGTRHTAAFTFTGAEAVEAAEHFIALLPDHEFAIPGQLVADAAVIEARLDMLPVPTFVIEVDLLLLDEV</sequence>
<name>A0ABU8S3Q6_9SPHN</name>